<evidence type="ECO:0000256" key="1">
    <source>
        <dbReference type="SAM" id="MobiDB-lite"/>
    </source>
</evidence>
<organism evidence="2">
    <name type="scientific">Arundo donax</name>
    <name type="common">Giant reed</name>
    <name type="synonym">Donax arundinaceus</name>
    <dbReference type="NCBI Taxonomy" id="35708"/>
    <lineage>
        <taxon>Eukaryota</taxon>
        <taxon>Viridiplantae</taxon>
        <taxon>Streptophyta</taxon>
        <taxon>Embryophyta</taxon>
        <taxon>Tracheophyta</taxon>
        <taxon>Spermatophyta</taxon>
        <taxon>Magnoliopsida</taxon>
        <taxon>Liliopsida</taxon>
        <taxon>Poales</taxon>
        <taxon>Poaceae</taxon>
        <taxon>PACMAD clade</taxon>
        <taxon>Arundinoideae</taxon>
        <taxon>Arundineae</taxon>
        <taxon>Arundo</taxon>
    </lineage>
</organism>
<feature type="compositionally biased region" description="Basic and acidic residues" evidence="1">
    <location>
        <begin position="102"/>
        <end position="111"/>
    </location>
</feature>
<protein>
    <submittedName>
        <fullName evidence="2">Uncharacterized protein</fullName>
    </submittedName>
</protein>
<name>A0A0A9D364_ARUDO</name>
<dbReference type="AlphaFoldDB" id="A0A0A9D364"/>
<feature type="compositionally biased region" description="Basic residues" evidence="1">
    <location>
        <begin position="127"/>
        <end position="150"/>
    </location>
</feature>
<sequence>MLHHDQRGRLLRLDGLDRRRAPPSRGVLVVLGGRHRHCLMRVHAVLEGPAGAGAVRARGEARGAAPAPVAEAAGEEEQGEHGSRGDEDPGAEAEDGGALREPGARHADAQHGRRALLPVLPMEMVARRRRRTRVAARWGASRHRSRRGRR</sequence>
<feature type="compositionally biased region" description="Low complexity" evidence="1">
    <location>
        <begin position="54"/>
        <end position="72"/>
    </location>
</feature>
<reference evidence="2" key="2">
    <citation type="journal article" date="2015" name="Data Brief">
        <title>Shoot transcriptome of the giant reed, Arundo donax.</title>
        <authorList>
            <person name="Barrero R.A."/>
            <person name="Guerrero F.D."/>
            <person name="Moolhuijzen P."/>
            <person name="Goolsby J.A."/>
            <person name="Tidwell J."/>
            <person name="Bellgard S.E."/>
            <person name="Bellgard M.I."/>
        </authorList>
    </citation>
    <scope>NUCLEOTIDE SEQUENCE</scope>
    <source>
        <tissue evidence="2">Shoot tissue taken approximately 20 cm above the soil surface</tissue>
    </source>
</reference>
<feature type="region of interest" description="Disordered" evidence="1">
    <location>
        <begin position="54"/>
        <end position="150"/>
    </location>
</feature>
<reference evidence="2" key="1">
    <citation type="submission" date="2014-09" db="EMBL/GenBank/DDBJ databases">
        <authorList>
            <person name="Magalhaes I.L.F."/>
            <person name="Oliveira U."/>
            <person name="Santos F.R."/>
            <person name="Vidigal T.H.D.A."/>
            <person name="Brescovit A.D."/>
            <person name="Santos A.J."/>
        </authorList>
    </citation>
    <scope>NUCLEOTIDE SEQUENCE</scope>
    <source>
        <tissue evidence="2">Shoot tissue taken approximately 20 cm above the soil surface</tissue>
    </source>
</reference>
<accession>A0A0A9D364</accession>
<proteinExistence type="predicted"/>
<dbReference type="EMBL" id="GBRH01216797">
    <property type="protein sequence ID" value="JAD81098.1"/>
    <property type="molecule type" value="Transcribed_RNA"/>
</dbReference>
<evidence type="ECO:0000313" key="2">
    <source>
        <dbReference type="EMBL" id="JAD81098.1"/>
    </source>
</evidence>